<dbReference type="Proteomes" id="UP000199103">
    <property type="component" value="Chromosome I"/>
</dbReference>
<reference evidence="7 8" key="1">
    <citation type="submission" date="2016-10" db="EMBL/GenBank/DDBJ databases">
        <authorList>
            <person name="de Groot N.N."/>
        </authorList>
    </citation>
    <scope>NUCLEOTIDE SEQUENCE [LARGE SCALE GENOMIC DNA]</scope>
    <source>
        <strain evidence="7 8">DSM 21800</strain>
    </source>
</reference>
<dbReference type="EMBL" id="LT629772">
    <property type="protein sequence ID" value="SDT43721.1"/>
    <property type="molecule type" value="Genomic_DNA"/>
</dbReference>
<dbReference type="AlphaFoldDB" id="A0A1H2ACM8"/>
<keyword evidence="5" id="KW-0408">Iron</keyword>
<evidence type="ECO:0000256" key="1">
    <source>
        <dbReference type="ARBA" id="ARBA00010617"/>
    </source>
</evidence>
<keyword evidence="2" id="KW-0349">Heme</keyword>
<dbReference type="PANTHER" id="PTHR46696:SF1">
    <property type="entry name" value="CYTOCHROME P450 YJIB-RELATED"/>
    <property type="match status" value="1"/>
</dbReference>
<evidence type="ECO:0000256" key="2">
    <source>
        <dbReference type="ARBA" id="ARBA00022617"/>
    </source>
</evidence>
<keyword evidence="6" id="KW-0503">Monooxygenase</keyword>
<proteinExistence type="inferred from homology"/>
<name>A0A1H2ACM8_9ACTN</name>
<keyword evidence="4" id="KW-0560">Oxidoreductase</keyword>
<gene>
    <name evidence="7" type="ORF">SAMN04489812_5836</name>
</gene>
<evidence type="ECO:0000256" key="5">
    <source>
        <dbReference type="ARBA" id="ARBA00023004"/>
    </source>
</evidence>
<evidence type="ECO:0008006" key="9">
    <source>
        <dbReference type="Google" id="ProtNLM"/>
    </source>
</evidence>
<evidence type="ECO:0000256" key="4">
    <source>
        <dbReference type="ARBA" id="ARBA00023002"/>
    </source>
</evidence>
<dbReference type="Gene3D" id="1.10.630.10">
    <property type="entry name" value="Cytochrome P450"/>
    <property type="match status" value="1"/>
</dbReference>
<evidence type="ECO:0000256" key="3">
    <source>
        <dbReference type="ARBA" id="ARBA00022723"/>
    </source>
</evidence>
<accession>A0A1H2ACM8</accession>
<dbReference type="FunFam" id="1.10.630.10:FF:000018">
    <property type="entry name" value="Cytochrome P450 monooxygenase"/>
    <property type="match status" value="1"/>
</dbReference>
<dbReference type="GO" id="GO:0005506">
    <property type="term" value="F:iron ion binding"/>
    <property type="evidence" value="ECO:0007669"/>
    <property type="project" value="InterPro"/>
</dbReference>
<keyword evidence="3" id="KW-0479">Metal-binding</keyword>
<dbReference type="OrthoDB" id="502624at2"/>
<dbReference type="InterPro" id="IPR002397">
    <property type="entry name" value="Cyt_P450_B"/>
</dbReference>
<protein>
    <recommendedName>
        <fullName evidence="9">Cytochrome P450</fullName>
    </recommendedName>
</protein>
<evidence type="ECO:0000256" key="6">
    <source>
        <dbReference type="ARBA" id="ARBA00023033"/>
    </source>
</evidence>
<dbReference type="PANTHER" id="PTHR46696">
    <property type="entry name" value="P450, PUTATIVE (EUROFUNG)-RELATED"/>
    <property type="match status" value="1"/>
</dbReference>
<dbReference type="STRING" id="630515.SAMN04489812_5836"/>
<sequence length="438" mass="48587">MNVGDVVQGFARDRIRTALLAGLRLRGDLMGQIFDSTVRDDPYPMYRRLREMGPVVRTTMGPLTTHHAVCDGVLRHPSVLTATTMRDEIAGGGQRFQRWLFGTPNRGALIEPIGPESMIGMNAPEHTRMRKLVSKAFTRRAVEELRPRLTRIADDLVHQVRSEPSFDLMSEVAGVFPVSVICELLAIPEPDHQQFRRWGSALAADLDTLTPAPKEREATNALRALQDYFTDLFDQRRRDPGDDLLSELIMVEEAGDRLTSRELLATCTLLLFAGFETTVNLIGNGVAALLDHRDQLDQLRSDHGLIPAAVDELLRYDTSIQLTSRVPSEDIEVEGVQLRAGEPVSVMIGGANRDPAVFDDPESLDIDRHNARRHLSFAAGPHHCLGASLARLEGEIMITALLDQLGDLRPAGEAPRRPTFVLRGYESLPLRGNPTPVR</sequence>
<dbReference type="SUPFAM" id="SSF48264">
    <property type="entry name" value="Cytochrome P450"/>
    <property type="match status" value="1"/>
</dbReference>
<dbReference type="GO" id="GO:0004497">
    <property type="term" value="F:monooxygenase activity"/>
    <property type="evidence" value="ECO:0007669"/>
    <property type="project" value="UniProtKB-KW"/>
</dbReference>
<comment type="similarity">
    <text evidence="1">Belongs to the cytochrome P450 family.</text>
</comment>
<evidence type="ECO:0000313" key="8">
    <source>
        <dbReference type="Proteomes" id="UP000199103"/>
    </source>
</evidence>
<dbReference type="InterPro" id="IPR036396">
    <property type="entry name" value="Cyt_P450_sf"/>
</dbReference>
<dbReference type="GO" id="GO:0016705">
    <property type="term" value="F:oxidoreductase activity, acting on paired donors, with incorporation or reduction of molecular oxygen"/>
    <property type="evidence" value="ECO:0007669"/>
    <property type="project" value="InterPro"/>
</dbReference>
<keyword evidence="8" id="KW-1185">Reference proteome</keyword>
<dbReference type="CDD" id="cd20625">
    <property type="entry name" value="CYP164-like"/>
    <property type="match status" value="1"/>
</dbReference>
<dbReference type="PRINTS" id="PR00359">
    <property type="entry name" value="BP450"/>
</dbReference>
<dbReference type="GO" id="GO:0020037">
    <property type="term" value="F:heme binding"/>
    <property type="evidence" value="ECO:0007669"/>
    <property type="project" value="InterPro"/>
</dbReference>
<dbReference type="InterPro" id="IPR001128">
    <property type="entry name" value="Cyt_P450"/>
</dbReference>
<dbReference type="Pfam" id="PF00067">
    <property type="entry name" value="p450"/>
    <property type="match status" value="1"/>
</dbReference>
<dbReference type="RefSeq" id="WP_091530635.1">
    <property type="nucleotide sequence ID" value="NZ_LT629772.1"/>
</dbReference>
<organism evidence="7 8">
    <name type="scientific">Microlunatus soli</name>
    <dbReference type="NCBI Taxonomy" id="630515"/>
    <lineage>
        <taxon>Bacteria</taxon>
        <taxon>Bacillati</taxon>
        <taxon>Actinomycetota</taxon>
        <taxon>Actinomycetes</taxon>
        <taxon>Propionibacteriales</taxon>
        <taxon>Propionibacteriaceae</taxon>
        <taxon>Microlunatus</taxon>
    </lineage>
</organism>
<evidence type="ECO:0000313" key="7">
    <source>
        <dbReference type="EMBL" id="SDT43721.1"/>
    </source>
</evidence>